<evidence type="ECO:0000313" key="2">
    <source>
        <dbReference type="Proteomes" id="UP000774699"/>
    </source>
</evidence>
<comment type="caution">
    <text evidence="1">The sequence shown here is derived from an EMBL/GenBank/DDBJ whole genome shotgun (WGS) entry which is preliminary data.</text>
</comment>
<sequence>MKSSSFILILGFFFLFSFSAWGFSTENTTRFDSSVPVTYTVVSPVDVIPVSIAVKKPLKEIQATYTVAESSRQRQRENYDSLRARLLNAPASEKELLLAQLSQQRQRVLLSTLNSLTVLYQRTDYVLAQFDETLLRLRSKYLSLKDKSSVPDFSSRMRALESTQSSLQNKSVQLSVRLASAPTSVSLGGEVVSLKNDLSSFIQETKSFVNDYRSLAREVIEAN</sequence>
<dbReference type="Proteomes" id="UP000774699">
    <property type="component" value="Unassembled WGS sequence"/>
</dbReference>
<organism evidence="1 2">
    <name type="scientific">Candidatus Iainarchaeum sp</name>
    <dbReference type="NCBI Taxonomy" id="3101447"/>
    <lineage>
        <taxon>Archaea</taxon>
        <taxon>Candidatus Iainarchaeota</taxon>
        <taxon>Candidatus Iainarchaeia</taxon>
        <taxon>Candidatus Iainarchaeales</taxon>
        <taxon>Candidatus Iainarchaeaceae</taxon>
        <taxon>Candidatus Iainarchaeum</taxon>
    </lineage>
</organism>
<reference evidence="1" key="1">
    <citation type="submission" date="2019-03" db="EMBL/GenBank/DDBJ databases">
        <title>Lake Tanganyika Metagenome-Assembled Genomes (MAGs).</title>
        <authorList>
            <person name="Tran P."/>
        </authorList>
    </citation>
    <scope>NUCLEOTIDE SEQUENCE</scope>
    <source>
        <strain evidence="1">M_DeepCast_50m_m2_156</strain>
    </source>
</reference>
<accession>A0A8T4CB55</accession>
<gene>
    <name evidence="1" type="ORF">FJY86_03430</name>
</gene>
<dbReference type="EMBL" id="VGJJ01000026">
    <property type="protein sequence ID" value="MBM3282365.1"/>
    <property type="molecule type" value="Genomic_DNA"/>
</dbReference>
<dbReference type="AlphaFoldDB" id="A0A8T4CB55"/>
<protein>
    <submittedName>
        <fullName evidence="1">Uncharacterized protein</fullName>
    </submittedName>
</protein>
<evidence type="ECO:0000313" key="1">
    <source>
        <dbReference type="EMBL" id="MBM3282365.1"/>
    </source>
</evidence>
<name>A0A8T4CB55_9ARCH</name>
<proteinExistence type="predicted"/>